<dbReference type="Pfam" id="PF19749">
    <property type="entry name" value="DUF6236"/>
    <property type="match status" value="1"/>
</dbReference>
<keyword evidence="2" id="KW-1185">Reference proteome</keyword>
<dbReference type="EMBL" id="JACWFH010000012">
    <property type="protein sequence ID" value="MBY0097313.1"/>
    <property type="molecule type" value="Genomic_DNA"/>
</dbReference>
<dbReference type="RefSeq" id="WP_221873536.1">
    <property type="nucleotide sequence ID" value="NZ_JACWFH010000012.1"/>
</dbReference>
<name>A0ABS7K558_9BACI</name>
<accession>A0ABS7K558</accession>
<evidence type="ECO:0000313" key="1">
    <source>
        <dbReference type="EMBL" id="MBY0097313.1"/>
    </source>
</evidence>
<dbReference type="InterPro" id="IPR046203">
    <property type="entry name" value="DUF6236"/>
</dbReference>
<dbReference type="Proteomes" id="UP000769780">
    <property type="component" value="Unassembled WGS sequence"/>
</dbReference>
<comment type="caution">
    <text evidence="1">The sequence shown here is derived from an EMBL/GenBank/DDBJ whole genome shotgun (WGS) entry which is preliminary data.</text>
</comment>
<evidence type="ECO:0000313" key="2">
    <source>
        <dbReference type="Proteomes" id="UP000769780"/>
    </source>
</evidence>
<sequence>MKRTILYFPRIEIPDGEWLRNSLLYWDDISSIVPETPEYSNNSLSPELDYLLSVGEYRPLNPGKLLQTEKLKEEFETELTSKLRDYLSNIKIEKNNWINHSSSYHIYRDKLTYKMIQLLKNEGVLSEGNSEEWVSVEEQVGYLYMSLLAKYLAKIDKNHTVIGTDQAGYYNFTYPTISSSSTENHKGTPILSNQLNNILPTPVGDVPFEEIVDFKKRHRDELLQFRTIISEFENEIGLSESFHEVKEKVVTYKEKIEFGTNEVAKALRGSQIKFIFSSLYSLVNTQTPNLLTDLLTPLDTKLPIDTTTIGAGLTGSIVIGGAYLKNRENLMDRLSNNAFVYLYHANKQGIVSNS</sequence>
<reference evidence="1 2" key="1">
    <citation type="submission" date="2020-07" db="EMBL/GenBank/DDBJ databases">
        <title>Fungal Genomes of the International Space Station.</title>
        <authorList>
            <person name="Seuylemezian A."/>
            <person name="Singh N.K."/>
            <person name="Wood J."/>
            <person name="Venkateswaran K."/>
        </authorList>
    </citation>
    <scope>NUCLEOTIDE SEQUENCE [LARGE SCALE GENOMIC DNA]</scope>
    <source>
        <strain evidence="1 2">PL-B2</strain>
    </source>
</reference>
<proteinExistence type="predicted"/>
<gene>
    <name evidence="1" type="ORF">H0185_10960</name>
</gene>
<organism evidence="1 2">
    <name type="scientific">Mesobacillus maritimus</name>
    <dbReference type="NCBI Taxonomy" id="1643336"/>
    <lineage>
        <taxon>Bacteria</taxon>
        <taxon>Bacillati</taxon>
        <taxon>Bacillota</taxon>
        <taxon>Bacilli</taxon>
        <taxon>Bacillales</taxon>
        <taxon>Bacillaceae</taxon>
        <taxon>Mesobacillus</taxon>
    </lineage>
</organism>
<protein>
    <submittedName>
        <fullName evidence="1">Uncharacterized protein</fullName>
    </submittedName>
</protein>